<accession>A0ABV7WD12</accession>
<feature type="transmembrane region" description="Helical" evidence="2">
    <location>
        <begin position="208"/>
        <end position="229"/>
    </location>
</feature>
<feature type="transmembrane region" description="Helical" evidence="2">
    <location>
        <begin position="37"/>
        <end position="57"/>
    </location>
</feature>
<evidence type="ECO:0000313" key="3">
    <source>
        <dbReference type="EMBL" id="MFC3687259.1"/>
    </source>
</evidence>
<dbReference type="EMBL" id="JBHRWW010000001">
    <property type="protein sequence ID" value="MFC3687259.1"/>
    <property type="molecule type" value="Genomic_DNA"/>
</dbReference>
<dbReference type="Pfam" id="PF09819">
    <property type="entry name" value="ABC_cobalt"/>
    <property type="match status" value="1"/>
</dbReference>
<keyword evidence="2" id="KW-0472">Membrane</keyword>
<feature type="region of interest" description="Disordered" evidence="1">
    <location>
        <begin position="1"/>
        <end position="30"/>
    </location>
</feature>
<organism evidence="3 4">
    <name type="scientific">Aquipuribacter hungaricus</name>
    <dbReference type="NCBI Taxonomy" id="545624"/>
    <lineage>
        <taxon>Bacteria</taxon>
        <taxon>Bacillati</taxon>
        <taxon>Actinomycetota</taxon>
        <taxon>Actinomycetes</taxon>
        <taxon>Micrococcales</taxon>
        <taxon>Intrasporangiaceae</taxon>
        <taxon>Aquipuribacter</taxon>
    </lineage>
</organism>
<evidence type="ECO:0000313" key="4">
    <source>
        <dbReference type="Proteomes" id="UP001595685"/>
    </source>
</evidence>
<feature type="transmembrane region" description="Helical" evidence="2">
    <location>
        <begin position="183"/>
        <end position="201"/>
    </location>
</feature>
<feature type="transmembrane region" description="Helical" evidence="2">
    <location>
        <begin position="130"/>
        <end position="153"/>
    </location>
</feature>
<comment type="caution">
    <text evidence="3">The sequence shown here is derived from an EMBL/GenBank/DDBJ whole genome shotgun (WGS) entry which is preliminary data.</text>
</comment>
<feature type="transmembrane region" description="Helical" evidence="2">
    <location>
        <begin position="98"/>
        <end position="118"/>
    </location>
</feature>
<feature type="transmembrane region" description="Helical" evidence="2">
    <location>
        <begin position="69"/>
        <end position="91"/>
    </location>
</feature>
<dbReference type="InterPro" id="IPR017195">
    <property type="entry name" value="ABC_thiamin-permease_prd"/>
</dbReference>
<proteinExistence type="predicted"/>
<keyword evidence="2" id="KW-0812">Transmembrane</keyword>
<name>A0ABV7WD12_9MICO</name>
<feature type="transmembrane region" description="Helical" evidence="2">
    <location>
        <begin position="235"/>
        <end position="259"/>
    </location>
</feature>
<gene>
    <name evidence="3" type="ORF">ACFOLH_02760</name>
</gene>
<protein>
    <submittedName>
        <fullName evidence="3">ECF transporter S component</fullName>
    </submittedName>
</protein>
<dbReference type="RefSeq" id="WP_340295094.1">
    <property type="nucleotide sequence ID" value="NZ_JBBEOI010000205.1"/>
</dbReference>
<feature type="compositionally biased region" description="Low complexity" evidence="1">
    <location>
        <begin position="1"/>
        <end position="24"/>
    </location>
</feature>
<evidence type="ECO:0000256" key="1">
    <source>
        <dbReference type="SAM" id="MobiDB-lite"/>
    </source>
</evidence>
<keyword evidence="2" id="KW-1133">Transmembrane helix</keyword>
<evidence type="ECO:0000256" key="2">
    <source>
        <dbReference type="SAM" id="Phobius"/>
    </source>
</evidence>
<dbReference type="Proteomes" id="UP001595685">
    <property type="component" value="Unassembled WGS sequence"/>
</dbReference>
<feature type="transmembrane region" description="Helical" evidence="2">
    <location>
        <begin position="160"/>
        <end position="177"/>
    </location>
</feature>
<keyword evidence="4" id="KW-1185">Reference proteome</keyword>
<sequence length="281" mass="28323">MSTTDHSTTDHSTSTTGSSGAATTDARGPEDRRARTVLVAGVVVSLVLGAAVVAVGLPSDQALFATQLSTLTVAAGLLVATLGISVVGAATARARWRVVDIVVASVLGVAGGLMFALWNLGFYAWLSPVLAPPVSALVAGVWLLPGVVGGLVVRKPGAAVYTELVAAALSALIGNQWGFSTVWYGLLEGLGAEVVLALLLYRRFGLPVALLSGAGAGLVVGLLDTTVFYPDLVPGVQVAYVVLAVVSGVVIAGLGGWALTRGLARTGVLSSLASGRDGRRV</sequence>
<reference evidence="4" key="1">
    <citation type="journal article" date="2019" name="Int. J. Syst. Evol. Microbiol.">
        <title>The Global Catalogue of Microorganisms (GCM) 10K type strain sequencing project: providing services to taxonomists for standard genome sequencing and annotation.</title>
        <authorList>
            <consortium name="The Broad Institute Genomics Platform"/>
            <consortium name="The Broad Institute Genome Sequencing Center for Infectious Disease"/>
            <person name="Wu L."/>
            <person name="Ma J."/>
        </authorList>
    </citation>
    <scope>NUCLEOTIDE SEQUENCE [LARGE SCALE GENOMIC DNA]</scope>
    <source>
        <strain evidence="4">NCAIM B.02333</strain>
    </source>
</reference>